<dbReference type="HOGENOM" id="CLU_846320_0_0_10"/>
<feature type="signal peptide" evidence="1">
    <location>
        <begin position="1"/>
        <end position="22"/>
    </location>
</feature>
<reference evidence="2 3" key="1">
    <citation type="journal article" date="2011" name="Stand. Genomic Sci.">
        <title>Complete genome sequence of Marivirga tractuosa type strain (H-43).</title>
        <authorList>
            <person name="Pagani I."/>
            <person name="Chertkov O."/>
            <person name="Lapidus A."/>
            <person name="Lucas S."/>
            <person name="Del Rio T.G."/>
            <person name="Tice H."/>
            <person name="Copeland A."/>
            <person name="Cheng J.F."/>
            <person name="Nolan M."/>
            <person name="Saunders E."/>
            <person name="Pitluck S."/>
            <person name="Held B."/>
            <person name="Goodwin L."/>
            <person name="Liolios K."/>
            <person name="Ovchinikova G."/>
            <person name="Ivanova N."/>
            <person name="Mavromatis K."/>
            <person name="Pati A."/>
            <person name="Chen A."/>
            <person name="Palaniappan K."/>
            <person name="Land M."/>
            <person name="Hauser L."/>
            <person name="Jeffries C.D."/>
            <person name="Detter J.C."/>
            <person name="Han C."/>
            <person name="Tapia R."/>
            <person name="Ngatchou-Djao O.D."/>
            <person name="Rohde M."/>
            <person name="Goker M."/>
            <person name="Spring S."/>
            <person name="Sikorski J."/>
            <person name="Woyke T."/>
            <person name="Bristow J."/>
            <person name="Eisen J.A."/>
            <person name="Markowitz V."/>
            <person name="Hugenholtz P."/>
            <person name="Klenk H.P."/>
            <person name="Kyrpides N.C."/>
        </authorList>
    </citation>
    <scope>NUCLEOTIDE SEQUENCE [LARGE SCALE GENOMIC DNA]</scope>
    <source>
        <strain evidence="3">ATCC 23168 / DSM 4126 / NBRC 15989 / NCIMB 1408 / VKM B-1430 / H-43</strain>
    </source>
</reference>
<gene>
    <name evidence="2" type="ordered locus">Ftrac_3728</name>
</gene>
<dbReference type="STRING" id="643867.Ftrac_3728"/>
<dbReference type="PROSITE" id="PS51257">
    <property type="entry name" value="PROKAR_LIPOPROTEIN"/>
    <property type="match status" value="1"/>
</dbReference>
<organism evidence="2 3">
    <name type="scientific">Marivirga tractuosa (strain ATCC 23168 / DSM 4126 / NBRC 15989 / NCIMB 1408 / VKM B-1430 / H-43)</name>
    <name type="common">Microscilla tractuosa</name>
    <name type="synonym">Flexibacter tractuosus</name>
    <dbReference type="NCBI Taxonomy" id="643867"/>
    <lineage>
        <taxon>Bacteria</taxon>
        <taxon>Pseudomonadati</taxon>
        <taxon>Bacteroidota</taxon>
        <taxon>Cytophagia</taxon>
        <taxon>Cytophagales</taxon>
        <taxon>Marivirgaceae</taxon>
        <taxon>Marivirga</taxon>
    </lineage>
</organism>
<dbReference type="KEGG" id="mtt:Ftrac_3728"/>
<evidence type="ECO:0000313" key="3">
    <source>
        <dbReference type="Proteomes" id="UP000008720"/>
    </source>
</evidence>
<evidence type="ECO:0000256" key="1">
    <source>
        <dbReference type="SAM" id="SignalP"/>
    </source>
</evidence>
<name>E4TQK2_MARTH</name>
<dbReference type="RefSeq" id="WP_013455837.1">
    <property type="nucleotide sequence ID" value="NC_014759.1"/>
</dbReference>
<evidence type="ECO:0000313" key="2">
    <source>
        <dbReference type="EMBL" id="ADR23695.1"/>
    </source>
</evidence>
<protein>
    <submittedName>
        <fullName evidence="2">Uncharacterized protein</fullName>
    </submittedName>
</protein>
<proteinExistence type="predicted"/>
<keyword evidence="3" id="KW-1185">Reference proteome</keyword>
<dbReference type="EMBL" id="CP002349">
    <property type="protein sequence ID" value="ADR23695.1"/>
    <property type="molecule type" value="Genomic_DNA"/>
</dbReference>
<dbReference type="OrthoDB" id="1488726at2"/>
<dbReference type="Proteomes" id="UP000008720">
    <property type="component" value="Chromosome"/>
</dbReference>
<feature type="chain" id="PRO_5003187246" evidence="1">
    <location>
        <begin position="23"/>
        <end position="328"/>
    </location>
</feature>
<keyword evidence="1" id="KW-0732">Signal</keyword>
<dbReference type="eggNOG" id="ENOG502Z9ED">
    <property type="taxonomic scope" value="Bacteria"/>
</dbReference>
<accession>E4TQK2</accession>
<dbReference type="AlphaFoldDB" id="E4TQK2"/>
<sequence>MKKFRNLFVISLLAMVSFYACNNDDDVNEVVPDEIIEAPSADEFQQLQSTAIDKIKQEAQFEAEEGIQFESEKGVALRIYAGTLKLNGEDVTGPVDLEFIEIFDAASMLTTNKPTMGLKEDGSKALLISGGEFYVNVTQNGEQLDVSNHMQLIVPTNLTGGADQDMTLWNGETDENENLAWEEDRGGPDGQGNLFVEGDQYFSFLSGFGWTNVDRFYNDPRPKTTLEVIVPNGYHIQNSSVYLYYDGEPYALAQLDTFNENANSFSEHYGEIPIGLEMHVVFVSEEDGEWKYAIQPQTVEDGDVYTFEEDDFISGSESDVYDAIDDLP</sequence>